<dbReference type="SUPFAM" id="SSF56281">
    <property type="entry name" value="Metallo-hydrolase/oxidoreductase"/>
    <property type="match status" value="1"/>
</dbReference>
<evidence type="ECO:0000256" key="1">
    <source>
        <dbReference type="ARBA" id="ARBA00007749"/>
    </source>
</evidence>
<evidence type="ECO:0000313" key="8">
    <source>
        <dbReference type="Proteomes" id="UP000295684"/>
    </source>
</evidence>
<dbReference type="GO" id="GO:0046872">
    <property type="term" value="F:metal ion binding"/>
    <property type="evidence" value="ECO:0007669"/>
    <property type="project" value="UniProtKB-KW"/>
</dbReference>
<reference evidence="6" key="1">
    <citation type="journal article" date="2014" name="Int. J. Syst. Evol. Microbiol.">
        <title>Complete genome of a new Firmicutes species belonging to the dominant human colonic microbiota ('Ruminococcus bicirculans') reveals two chromosomes and a selective capacity to utilize plant glucans.</title>
        <authorList>
            <consortium name="NISC Comparative Sequencing Program"/>
            <person name="Wegmann U."/>
            <person name="Louis P."/>
            <person name="Goesmann A."/>
            <person name="Henrissat B."/>
            <person name="Duncan S.H."/>
            <person name="Flint H.J."/>
        </authorList>
    </citation>
    <scope>NUCLEOTIDE SEQUENCE</scope>
    <source>
        <strain evidence="6">CGMCC 1.15644</strain>
    </source>
</reference>
<comment type="similarity">
    <text evidence="1">Belongs to the metallo-beta-lactamase superfamily.</text>
</comment>
<feature type="domain" description="Metallo-beta-lactamase" evidence="5">
    <location>
        <begin position="92"/>
        <end position="301"/>
    </location>
</feature>
<dbReference type="Pfam" id="PF00753">
    <property type="entry name" value="Lactamase_B"/>
    <property type="match status" value="1"/>
</dbReference>
<evidence type="ECO:0000256" key="2">
    <source>
        <dbReference type="ARBA" id="ARBA00022723"/>
    </source>
</evidence>
<dbReference type="EMBL" id="BMJO01000001">
    <property type="protein sequence ID" value="GGE39813.1"/>
    <property type="molecule type" value="Genomic_DNA"/>
</dbReference>
<accession>A0A4R2H9Y4</accession>
<proteinExistence type="inferred from homology"/>
<dbReference type="PANTHER" id="PTHR42978:SF6">
    <property type="entry name" value="QUORUM-QUENCHING LACTONASE YTNP-RELATED"/>
    <property type="match status" value="1"/>
</dbReference>
<sequence length="328" mass="36549">MDRRTALLRFAGLALIGLTDISSLVAKPLNATGRRKNSFHQFKLGELDLMVVSDGRIVMKPVQPNFAPGVNSRLVEQELERNFAPTDHIELGINILVIKSKDRTILLDSGCGANFGELSGGLIKNLQKADINPDDVTDVMITHAHPDHIGGLIGTDNQLLFPKAKVYLSRIEHDFWLSEKPDFSKSKLTDQRLIKFVIDVAKKNINALGEKLHLFEDGDTLLDCITMQLAPGHTPGHCVAKIFSNRESLYHIADLVHSAVLVVAHPEWGFEGDSNFNQAVQTRRKVMNELAESRSLIFSYHLPWPGLGHVRKKGNAFEWVQQIAMVPD</sequence>
<evidence type="ECO:0000256" key="4">
    <source>
        <dbReference type="ARBA" id="ARBA00022833"/>
    </source>
</evidence>
<dbReference type="InterPro" id="IPR001279">
    <property type="entry name" value="Metallo-B-lactamas"/>
</dbReference>
<comment type="caution">
    <text evidence="7">The sequence shown here is derived from an EMBL/GenBank/DDBJ whole genome shotgun (WGS) entry which is preliminary data.</text>
</comment>
<dbReference type="GO" id="GO:0016787">
    <property type="term" value="F:hydrolase activity"/>
    <property type="evidence" value="ECO:0007669"/>
    <property type="project" value="UniProtKB-KW"/>
</dbReference>
<gene>
    <name evidence="7" type="ORF">EV200_107197</name>
    <name evidence="6" type="ORF">GCM10011413_01880</name>
</gene>
<keyword evidence="2" id="KW-0479">Metal-binding</keyword>
<dbReference type="EMBL" id="SLWO01000007">
    <property type="protein sequence ID" value="TCO21601.1"/>
    <property type="molecule type" value="Genomic_DNA"/>
</dbReference>
<dbReference type="PANTHER" id="PTHR42978">
    <property type="entry name" value="QUORUM-QUENCHING LACTONASE YTNP-RELATED-RELATED"/>
    <property type="match status" value="1"/>
</dbReference>
<evidence type="ECO:0000256" key="3">
    <source>
        <dbReference type="ARBA" id="ARBA00022801"/>
    </source>
</evidence>
<reference evidence="9" key="2">
    <citation type="journal article" date="2019" name="Int. J. Syst. Evol. Microbiol.">
        <title>The Global Catalogue of Microorganisms (GCM) 10K type strain sequencing project: providing services to taxonomists for standard genome sequencing and annotation.</title>
        <authorList>
            <consortium name="The Broad Institute Genomics Platform"/>
            <consortium name="The Broad Institute Genome Sequencing Center for Infectious Disease"/>
            <person name="Wu L."/>
            <person name="Ma J."/>
        </authorList>
    </citation>
    <scope>NUCLEOTIDE SEQUENCE [LARGE SCALE GENOMIC DNA]</scope>
    <source>
        <strain evidence="9">CGMCC 1.15644</strain>
    </source>
</reference>
<evidence type="ECO:0000313" key="6">
    <source>
        <dbReference type="EMBL" id="GGE39813.1"/>
    </source>
</evidence>
<keyword evidence="9" id="KW-1185">Reference proteome</keyword>
<dbReference type="RefSeq" id="WP_132535087.1">
    <property type="nucleotide sequence ID" value="NZ_BMJO01000001.1"/>
</dbReference>
<reference evidence="7 8" key="3">
    <citation type="submission" date="2019-03" db="EMBL/GenBank/DDBJ databases">
        <title>Genomic Encyclopedia of Type Strains, Phase IV (KMG-IV): sequencing the most valuable type-strain genomes for metagenomic binning, comparative biology and taxonomic classification.</title>
        <authorList>
            <person name="Goeker M."/>
        </authorList>
    </citation>
    <scope>NUCLEOTIDE SEQUENCE [LARGE SCALE GENOMIC DNA]</scope>
    <source>
        <strain evidence="7 8">DSM 103236</strain>
    </source>
</reference>
<dbReference type="InterPro" id="IPR036866">
    <property type="entry name" value="RibonucZ/Hydroxyglut_hydro"/>
</dbReference>
<dbReference type="Proteomes" id="UP000295684">
    <property type="component" value="Unassembled WGS sequence"/>
</dbReference>
<evidence type="ECO:0000313" key="9">
    <source>
        <dbReference type="Proteomes" id="UP000622648"/>
    </source>
</evidence>
<protein>
    <submittedName>
        <fullName evidence="7">Glyoxylase-like metal-dependent hydrolase (Beta-lactamase superfamily II)</fullName>
    </submittedName>
    <submittedName>
        <fullName evidence="6">MBL fold metallo-hydrolase</fullName>
    </submittedName>
</protein>
<dbReference type="Gene3D" id="3.60.15.10">
    <property type="entry name" value="Ribonuclease Z/Hydroxyacylglutathione hydrolase-like"/>
    <property type="match status" value="1"/>
</dbReference>
<keyword evidence="3 7" id="KW-0378">Hydrolase</keyword>
<dbReference type="OrthoDB" id="9802897at2"/>
<keyword evidence="4" id="KW-0862">Zinc</keyword>
<organism evidence="7 8">
    <name type="scientific">Pedobacter psychrotolerans</name>
    <dbReference type="NCBI Taxonomy" id="1843235"/>
    <lineage>
        <taxon>Bacteria</taxon>
        <taxon>Pseudomonadati</taxon>
        <taxon>Bacteroidota</taxon>
        <taxon>Sphingobacteriia</taxon>
        <taxon>Sphingobacteriales</taxon>
        <taxon>Sphingobacteriaceae</taxon>
        <taxon>Pedobacter</taxon>
    </lineage>
</organism>
<reference evidence="6" key="4">
    <citation type="submission" date="2024-05" db="EMBL/GenBank/DDBJ databases">
        <authorList>
            <person name="Sun Q."/>
            <person name="Zhou Y."/>
        </authorList>
    </citation>
    <scope>NUCLEOTIDE SEQUENCE</scope>
    <source>
        <strain evidence="6">CGMCC 1.15644</strain>
    </source>
</reference>
<dbReference type="Proteomes" id="UP000622648">
    <property type="component" value="Unassembled WGS sequence"/>
</dbReference>
<dbReference type="CDD" id="cd07720">
    <property type="entry name" value="OPHC2-like_MBL-fold"/>
    <property type="match status" value="1"/>
</dbReference>
<evidence type="ECO:0000313" key="7">
    <source>
        <dbReference type="EMBL" id="TCO21601.1"/>
    </source>
</evidence>
<evidence type="ECO:0000259" key="5">
    <source>
        <dbReference type="SMART" id="SM00849"/>
    </source>
</evidence>
<dbReference type="SMART" id="SM00849">
    <property type="entry name" value="Lactamase_B"/>
    <property type="match status" value="1"/>
</dbReference>
<dbReference type="InterPro" id="IPR051013">
    <property type="entry name" value="MBL_superfamily_lactonases"/>
</dbReference>
<dbReference type="AlphaFoldDB" id="A0A4R2H9Y4"/>
<name>A0A4R2H9Y4_9SPHI</name>